<accession>A0A432ZQD2</accession>
<dbReference type="PANTHER" id="PTHR30097">
    <property type="entry name" value="CATION EFFLUX SYSTEM PROTEIN CUSB"/>
    <property type="match status" value="1"/>
</dbReference>
<dbReference type="InterPro" id="IPR058790">
    <property type="entry name" value="BSH_CusB"/>
</dbReference>
<evidence type="ECO:0000259" key="6">
    <source>
        <dbReference type="Pfam" id="PF25954"/>
    </source>
</evidence>
<dbReference type="InterPro" id="IPR051909">
    <property type="entry name" value="MFP_Cation_Efflux"/>
</dbReference>
<dbReference type="Gene3D" id="2.40.30.170">
    <property type="match status" value="1"/>
</dbReference>
<dbReference type="PANTHER" id="PTHR30097:SF15">
    <property type="entry name" value="CATION EFFLUX SYSTEM PROTEIN CUSB"/>
    <property type="match status" value="1"/>
</dbReference>
<dbReference type="EMBL" id="PIQH01000006">
    <property type="protein sequence ID" value="RUO80052.1"/>
    <property type="molecule type" value="Genomic_DNA"/>
</dbReference>
<dbReference type="Pfam" id="PF19335">
    <property type="entry name" value="HMBD"/>
    <property type="match status" value="1"/>
</dbReference>
<dbReference type="Proteomes" id="UP000287996">
    <property type="component" value="Unassembled WGS sequence"/>
</dbReference>
<reference evidence="8 9" key="1">
    <citation type="journal article" date="2011" name="Front. Microbiol.">
        <title>Genomic signatures of strain selection and enhancement in Bacillus atrophaeus var. globigii, a historical biowarfare simulant.</title>
        <authorList>
            <person name="Gibbons H.S."/>
            <person name="Broomall S.M."/>
            <person name="McNew L.A."/>
            <person name="Daligault H."/>
            <person name="Chapman C."/>
            <person name="Bruce D."/>
            <person name="Karavis M."/>
            <person name="Krepps M."/>
            <person name="McGregor P.A."/>
            <person name="Hong C."/>
            <person name="Park K.H."/>
            <person name="Akmal A."/>
            <person name="Feldman A."/>
            <person name="Lin J.S."/>
            <person name="Chang W.E."/>
            <person name="Higgs B.W."/>
            <person name="Demirev P."/>
            <person name="Lindquist J."/>
            <person name="Liem A."/>
            <person name="Fochler E."/>
            <person name="Read T.D."/>
            <person name="Tapia R."/>
            <person name="Johnson S."/>
            <person name="Bishop-Lilly K.A."/>
            <person name="Detter C."/>
            <person name="Han C."/>
            <person name="Sozhamannan S."/>
            <person name="Rosenzweig C.N."/>
            <person name="Skowronski E.W."/>
        </authorList>
    </citation>
    <scope>NUCLEOTIDE SEQUENCE [LARGE SCALE GENOMIC DNA]</scope>
    <source>
        <strain evidence="8 9">CC-PW-9</strain>
    </source>
</reference>
<dbReference type="InterPro" id="IPR058627">
    <property type="entry name" value="MdtA-like_C"/>
</dbReference>
<feature type="domain" description="CusB-like barrel-sandwich hybrid" evidence="5">
    <location>
        <begin position="119"/>
        <end position="241"/>
    </location>
</feature>
<feature type="signal peptide" evidence="3">
    <location>
        <begin position="1"/>
        <end position="19"/>
    </location>
</feature>
<evidence type="ECO:0000256" key="3">
    <source>
        <dbReference type="SAM" id="SignalP"/>
    </source>
</evidence>
<evidence type="ECO:0000259" key="7">
    <source>
        <dbReference type="Pfam" id="PF25967"/>
    </source>
</evidence>
<dbReference type="GO" id="GO:0030288">
    <property type="term" value="C:outer membrane-bounded periplasmic space"/>
    <property type="evidence" value="ECO:0007669"/>
    <property type="project" value="TreeGrafter"/>
</dbReference>
<dbReference type="GO" id="GO:0046914">
    <property type="term" value="F:transition metal ion binding"/>
    <property type="evidence" value="ECO:0007669"/>
    <property type="project" value="TreeGrafter"/>
</dbReference>
<keyword evidence="3" id="KW-0732">Signal</keyword>
<dbReference type="GO" id="GO:0016020">
    <property type="term" value="C:membrane"/>
    <property type="evidence" value="ECO:0007669"/>
    <property type="project" value="InterPro"/>
</dbReference>
<comment type="caution">
    <text evidence="8">The sequence shown here is derived from an EMBL/GenBank/DDBJ whole genome shotgun (WGS) entry which is preliminary data.</text>
</comment>
<dbReference type="GO" id="GO:0015679">
    <property type="term" value="P:plasma membrane copper ion transport"/>
    <property type="evidence" value="ECO:0007669"/>
    <property type="project" value="TreeGrafter"/>
</dbReference>
<dbReference type="AlphaFoldDB" id="A0A432ZQD2"/>
<dbReference type="InterPro" id="IPR006143">
    <property type="entry name" value="RND_pump_MFP"/>
</dbReference>
<dbReference type="RefSeq" id="WP_126841889.1">
    <property type="nucleotide sequence ID" value="NZ_PIQH01000006.1"/>
</dbReference>
<evidence type="ECO:0000259" key="4">
    <source>
        <dbReference type="Pfam" id="PF19335"/>
    </source>
</evidence>
<feature type="domain" description="CusB-like beta-barrel" evidence="6">
    <location>
        <begin position="249"/>
        <end position="323"/>
    </location>
</feature>
<dbReference type="Pfam" id="PF25967">
    <property type="entry name" value="RND-MFP_C"/>
    <property type="match status" value="1"/>
</dbReference>
<dbReference type="GO" id="GO:0060003">
    <property type="term" value="P:copper ion export"/>
    <property type="evidence" value="ECO:0007669"/>
    <property type="project" value="TreeGrafter"/>
</dbReference>
<dbReference type="OrthoDB" id="9806939at2"/>
<dbReference type="InterPro" id="IPR045800">
    <property type="entry name" value="HMBD"/>
</dbReference>
<proteinExistence type="inferred from homology"/>
<name>A0A432ZQD2_9GAMM</name>
<feature type="domain" description="Multidrug resistance protein MdtA-like C-terminal permuted SH3" evidence="7">
    <location>
        <begin position="329"/>
        <end position="387"/>
    </location>
</feature>
<dbReference type="Gene3D" id="2.40.50.100">
    <property type="match status" value="1"/>
</dbReference>
<keyword evidence="9" id="KW-1185">Reference proteome</keyword>
<dbReference type="SUPFAM" id="SSF111369">
    <property type="entry name" value="HlyD-like secretion proteins"/>
    <property type="match status" value="1"/>
</dbReference>
<feature type="chain" id="PRO_5019359492" evidence="3">
    <location>
        <begin position="20"/>
        <end position="409"/>
    </location>
</feature>
<evidence type="ECO:0000313" key="9">
    <source>
        <dbReference type="Proteomes" id="UP000287996"/>
    </source>
</evidence>
<feature type="domain" description="Heavy metal binding" evidence="4">
    <location>
        <begin position="39"/>
        <end position="64"/>
    </location>
</feature>
<dbReference type="Gene3D" id="2.40.420.20">
    <property type="match status" value="1"/>
</dbReference>
<organism evidence="8 9">
    <name type="scientific">Idiomarina tyrosinivorans</name>
    <dbReference type="NCBI Taxonomy" id="1445662"/>
    <lineage>
        <taxon>Bacteria</taxon>
        <taxon>Pseudomonadati</taxon>
        <taxon>Pseudomonadota</taxon>
        <taxon>Gammaproteobacteria</taxon>
        <taxon>Alteromonadales</taxon>
        <taxon>Idiomarinaceae</taxon>
        <taxon>Idiomarina</taxon>
    </lineage>
</organism>
<dbReference type="GO" id="GO:0022857">
    <property type="term" value="F:transmembrane transporter activity"/>
    <property type="evidence" value="ECO:0007669"/>
    <property type="project" value="InterPro"/>
</dbReference>
<dbReference type="Pfam" id="PF25919">
    <property type="entry name" value="BSH_CusB"/>
    <property type="match status" value="1"/>
</dbReference>
<evidence type="ECO:0000313" key="8">
    <source>
        <dbReference type="EMBL" id="RUO80052.1"/>
    </source>
</evidence>
<dbReference type="Gene3D" id="6.10.140.730">
    <property type="match status" value="1"/>
</dbReference>
<dbReference type="InterPro" id="IPR058792">
    <property type="entry name" value="Beta-barrel_RND_2"/>
</dbReference>
<comment type="similarity">
    <text evidence="1">Belongs to the membrane fusion protein (MFP) (TC 8.A.1) family.</text>
</comment>
<evidence type="ECO:0000259" key="5">
    <source>
        <dbReference type="Pfam" id="PF25919"/>
    </source>
</evidence>
<evidence type="ECO:0000256" key="1">
    <source>
        <dbReference type="ARBA" id="ARBA00009477"/>
    </source>
</evidence>
<dbReference type="NCBIfam" id="TIGR01730">
    <property type="entry name" value="RND_mfp"/>
    <property type="match status" value="1"/>
</dbReference>
<gene>
    <name evidence="8" type="ORF">CWI84_07060</name>
</gene>
<protein>
    <submittedName>
        <fullName evidence="8">Efflux RND transporter periplasmic adaptor subunit</fullName>
    </submittedName>
</protein>
<evidence type="ECO:0000256" key="2">
    <source>
        <dbReference type="ARBA" id="ARBA00022448"/>
    </source>
</evidence>
<keyword evidence="2" id="KW-0813">Transport</keyword>
<sequence length="409" mass="45680">MRAVFLAVLTFALATPAYSAGFTAIQITFHPQQAAQGKVYMCPMHHHIIRDEPGTCPICGMALVVKQSPVNKPAAKRSFSLSEEQQQAINIATATVIRMDLKPFLSLSAQVNWNMSEVVSVHPRASGWIEKLYTKNPGDWVNKGDKLYRIYAPDVVVAQDDYLQLLQNLQSIQGAEEQRMMKMRGKQRLRLLGMTDEQISKLQQRGTSEYQIDYFAPQAGYLTDLNVREGMYVKPSTRVLTLSGYERPWVLLDIPTQHASQVKVGQSVTLYSGSYGERLVGKTSISYLYPQLDQRTQTLVARAVLKRLPETLKVGDWLTARVALPEQKNVLVIPVSSVIREANIDRVVVQDANGKFTVRAVILGDRYGDRFIVDSGLTQGERVVTNGQFLIDSEATLRGFTLPAAMESN</sequence>
<dbReference type="Pfam" id="PF25954">
    <property type="entry name" value="Beta-barrel_RND_2"/>
    <property type="match status" value="1"/>
</dbReference>